<name>A0A069RRL3_PEPLI</name>
<keyword evidence="10" id="KW-1185">Reference proteome</keyword>
<evidence type="ECO:0000313" key="9">
    <source>
        <dbReference type="EMBL" id="KDR96817.1"/>
    </source>
</evidence>
<dbReference type="PANTHER" id="PTHR30349">
    <property type="entry name" value="PHAGE INTEGRASE-RELATED"/>
    <property type="match status" value="1"/>
</dbReference>
<dbReference type="InterPro" id="IPR002104">
    <property type="entry name" value="Integrase_catalytic"/>
</dbReference>
<evidence type="ECO:0000256" key="2">
    <source>
        <dbReference type="ARBA" id="ARBA00008857"/>
    </source>
</evidence>
<organism evidence="9 10">
    <name type="scientific">Peptoclostridium litorale DSM 5388</name>
    <dbReference type="NCBI Taxonomy" id="1121324"/>
    <lineage>
        <taxon>Bacteria</taxon>
        <taxon>Bacillati</taxon>
        <taxon>Bacillota</taxon>
        <taxon>Clostridia</taxon>
        <taxon>Peptostreptococcales</taxon>
        <taxon>Peptoclostridiaceae</taxon>
        <taxon>Peptoclostridium</taxon>
    </lineage>
</organism>
<evidence type="ECO:0000256" key="1">
    <source>
        <dbReference type="ARBA" id="ARBA00003283"/>
    </source>
</evidence>
<keyword evidence="5" id="KW-0233">DNA recombination</keyword>
<dbReference type="RefSeq" id="WP_052635818.1">
    <property type="nucleotide sequence ID" value="NZ_FSRH01000022.1"/>
</dbReference>
<accession>A0A069RRL3</accession>
<dbReference type="PROSITE" id="PS51900">
    <property type="entry name" value="CB"/>
    <property type="match status" value="1"/>
</dbReference>
<dbReference type="eggNOG" id="COG0582">
    <property type="taxonomic scope" value="Bacteria"/>
</dbReference>
<keyword evidence="4 6" id="KW-0238">DNA-binding</keyword>
<feature type="domain" description="Tyr recombinase" evidence="7">
    <location>
        <begin position="111"/>
        <end position="285"/>
    </location>
</feature>
<dbReference type="Gene3D" id="1.10.150.130">
    <property type="match status" value="1"/>
</dbReference>
<comment type="function">
    <text evidence="1">Site-specific tyrosine recombinase, which acts by catalyzing the cutting and rejoining of the recombining DNA molecules.</text>
</comment>
<evidence type="ECO:0000313" key="10">
    <source>
        <dbReference type="Proteomes" id="UP000027946"/>
    </source>
</evidence>
<gene>
    <name evidence="9" type="primary">xerC</name>
    <name evidence="9" type="ORF">CLIT_20p00300</name>
</gene>
<geneLocation type="plasmid" evidence="9">
    <name>CLIT_20p</name>
</geneLocation>
<comment type="caution">
    <text evidence="9">The sequence shown here is derived from an EMBL/GenBank/DDBJ whole genome shotgun (WGS) entry which is preliminary data.</text>
</comment>
<dbReference type="PANTHER" id="PTHR30349:SF89">
    <property type="entry name" value="INTEGRASE_RECOMBINASE"/>
    <property type="match status" value="1"/>
</dbReference>
<dbReference type="Pfam" id="PF02899">
    <property type="entry name" value="Phage_int_SAM_1"/>
    <property type="match status" value="1"/>
</dbReference>
<evidence type="ECO:0000256" key="6">
    <source>
        <dbReference type="PROSITE-ProRule" id="PRU01248"/>
    </source>
</evidence>
<protein>
    <submittedName>
        <fullName evidence="9">Tyrosine recombinase XerC</fullName>
    </submittedName>
</protein>
<dbReference type="InterPro" id="IPR011010">
    <property type="entry name" value="DNA_brk_join_enz"/>
</dbReference>
<dbReference type="GO" id="GO:0003677">
    <property type="term" value="F:DNA binding"/>
    <property type="evidence" value="ECO:0007669"/>
    <property type="project" value="UniProtKB-UniRule"/>
</dbReference>
<dbReference type="Pfam" id="PF00589">
    <property type="entry name" value="Phage_integrase"/>
    <property type="match status" value="1"/>
</dbReference>
<sequence length="289" mass="33300">MQEYVGNYAEFAKNDINRNLSSGTIKSYLMDLREFSRFYRGDISKLSQKDIYEYKRHLQEEINEKTGRLLSVKTINRRLVSLKQFLDYLKSEAGVDMDVVVKQEKVQHQNILPEMLSNSDVKRMLAAAKRKGDSRAAAIICTLFFTGARVSEILQIKVRDADKDEIWIVGKGEKHRRLFIPKRLSRAWAEYLGEKSEMPHDACMFSGQKGPLTRHTIHKILKFYAGQAHVKKSKVHAHAFRHLYTKNIAVTGVNSAIIKQLLGHQLSTTEVYMQVSRKELFKIIENIGV</sequence>
<keyword evidence="9" id="KW-0614">Plasmid</keyword>
<dbReference type="InterPro" id="IPR044068">
    <property type="entry name" value="CB"/>
</dbReference>
<dbReference type="InterPro" id="IPR010998">
    <property type="entry name" value="Integrase_recombinase_N"/>
</dbReference>
<dbReference type="Gene3D" id="1.10.443.10">
    <property type="entry name" value="Intergrase catalytic core"/>
    <property type="match status" value="1"/>
</dbReference>
<reference evidence="9 10" key="1">
    <citation type="submission" date="2014-03" db="EMBL/GenBank/DDBJ databases">
        <title>Genome sequence of Clostridium litorale W6, DSM 5388.</title>
        <authorList>
            <person name="Poehlein A."/>
            <person name="Jagirdar A."/>
            <person name="Khonsari B."/>
            <person name="Chibani C.M."/>
            <person name="Gutierrez Gutierrez D.A."/>
            <person name="Davydova E."/>
            <person name="Alghaithi H.S."/>
            <person name="Nair K.P."/>
            <person name="Dhamotharan K."/>
            <person name="Chandran L."/>
            <person name="G W."/>
            <person name="Daniel R."/>
        </authorList>
    </citation>
    <scope>NUCLEOTIDE SEQUENCE [LARGE SCALE GENOMIC DNA]</scope>
    <source>
        <strain evidence="9 10">W6</strain>
        <plasmid evidence="9">CLIT_20p</plasmid>
    </source>
</reference>
<dbReference type="PROSITE" id="PS51898">
    <property type="entry name" value="TYR_RECOMBINASE"/>
    <property type="match status" value="1"/>
</dbReference>
<evidence type="ECO:0000256" key="3">
    <source>
        <dbReference type="ARBA" id="ARBA00022908"/>
    </source>
</evidence>
<dbReference type="Proteomes" id="UP000027946">
    <property type="component" value="Unassembled WGS sequence"/>
</dbReference>
<evidence type="ECO:0000259" key="8">
    <source>
        <dbReference type="PROSITE" id="PS51900"/>
    </source>
</evidence>
<comment type="similarity">
    <text evidence="2">Belongs to the 'phage' integrase family.</text>
</comment>
<evidence type="ECO:0000256" key="5">
    <source>
        <dbReference type="ARBA" id="ARBA00023172"/>
    </source>
</evidence>
<evidence type="ECO:0000259" key="7">
    <source>
        <dbReference type="PROSITE" id="PS51898"/>
    </source>
</evidence>
<dbReference type="SUPFAM" id="SSF56349">
    <property type="entry name" value="DNA breaking-rejoining enzymes"/>
    <property type="match status" value="1"/>
</dbReference>
<dbReference type="EMBL" id="JJMM01000001">
    <property type="protein sequence ID" value="KDR96817.1"/>
    <property type="molecule type" value="Genomic_DNA"/>
</dbReference>
<dbReference type="GO" id="GO:0015074">
    <property type="term" value="P:DNA integration"/>
    <property type="evidence" value="ECO:0007669"/>
    <property type="project" value="UniProtKB-KW"/>
</dbReference>
<dbReference type="AlphaFoldDB" id="A0A069RRL3"/>
<dbReference type="GO" id="GO:0006310">
    <property type="term" value="P:DNA recombination"/>
    <property type="evidence" value="ECO:0007669"/>
    <property type="project" value="UniProtKB-KW"/>
</dbReference>
<dbReference type="InterPro" id="IPR004107">
    <property type="entry name" value="Integrase_SAM-like_N"/>
</dbReference>
<proteinExistence type="inferred from homology"/>
<dbReference type="OrthoDB" id="9801717at2"/>
<evidence type="ECO:0000256" key="4">
    <source>
        <dbReference type="ARBA" id="ARBA00023125"/>
    </source>
</evidence>
<dbReference type="InterPro" id="IPR013762">
    <property type="entry name" value="Integrase-like_cat_sf"/>
</dbReference>
<dbReference type="InterPro" id="IPR050090">
    <property type="entry name" value="Tyrosine_recombinase_XerCD"/>
</dbReference>
<feature type="domain" description="Core-binding (CB)" evidence="8">
    <location>
        <begin position="1"/>
        <end position="90"/>
    </location>
</feature>
<keyword evidence="3" id="KW-0229">DNA integration</keyword>